<keyword evidence="10" id="KW-1185">Reference proteome</keyword>
<feature type="transmembrane region" description="Helical" evidence="7">
    <location>
        <begin position="56"/>
        <end position="78"/>
    </location>
</feature>
<evidence type="ECO:0000256" key="6">
    <source>
        <dbReference type="SAM" id="MobiDB-lite"/>
    </source>
</evidence>
<dbReference type="CDD" id="cd01420">
    <property type="entry name" value="MoaC_PE"/>
    <property type="match status" value="1"/>
</dbReference>
<reference evidence="9 10" key="1">
    <citation type="journal article" date="2024" name="Plant Biotechnol. J.">
        <title>Dendrobium thyrsiflorum genome and its molecular insights into genes involved in important horticultural traits.</title>
        <authorList>
            <person name="Chen B."/>
            <person name="Wang J.Y."/>
            <person name="Zheng P.J."/>
            <person name="Li K.L."/>
            <person name="Liang Y.M."/>
            <person name="Chen X.F."/>
            <person name="Zhang C."/>
            <person name="Zhao X."/>
            <person name="He X."/>
            <person name="Zhang G.Q."/>
            <person name="Liu Z.J."/>
            <person name="Xu Q."/>
        </authorList>
    </citation>
    <scope>NUCLEOTIDE SEQUENCE [LARGE SCALE GENOMIC DNA]</scope>
    <source>
        <strain evidence="9">GZMU011</strain>
    </source>
</reference>
<keyword evidence="5" id="KW-0456">Lyase</keyword>
<proteinExistence type="inferred from homology"/>
<dbReference type="PANTHER" id="PTHR22960">
    <property type="entry name" value="MOLYBDOPTERIN COFACTOR SYNTHESIS PROTEIN A"/>
    <property type="match status" value="1"/>
</dbReference>
<accession>A0ABD0U1N6</accession>
<keyword evidence="7" id="KW-0812">Transmembrane</keyword>
<dbReference type="NCBIfam" id="TIGR00581">
    <property type="entry name" value="moaC"/>
    <property type="match status" value="1"/>
</dbReference>
<dbReference type="GO" id="GO:0006777">
    <property type="term" value="P:Mo-molybdopterin cofactor biosynthetic process"/>
    <property type="evidence" value="ECO:0007669"/>
    <property type="project" value="UniProtKB-KW"/>
</dbReference>
<keyword evidence="7" id="KW-0472">Membrane</keyword>
<evidence type="ECO:0000256" key="3">
    <source>
        <dbReference type="ARBA" id="ARBA00012575"/>
    </source>
</evidence>
<feature type="domain" description="Molybdopterin cofactor biosynthesis C (MoaC)" evidence="8">
    <location>
        <begin position="191"/>
        <end position="326"/>
    </location>
</feature>
<keyword evidence="7" id="KW-1133">Transmembrane helix</keyword>
<feature type="region of interest" description="Disordered" evidence="6">
    <location>
        <begin position="324"/>
        <end position="344"/>
    </location>
</feature>
<feature type="compositionally biased region" description="Polar residues" evidence="6">
    <location>
        <begin position="329"/>
        <end position="338"/>
    </location>
</feature>
<dbReference type="InterPro" id="IPR047594">
    <property type="entry name" value="MoaC_bact/euk"/>
</dbReference>
<dbReference type="InterPro" id="IPR023045">
    <property type="entry name" value="MoaC"/>
</dbReference>
<evidence type="ECO:0000256" key="1">
    <source>
        <dbReference type="ARBA" id="ARBA00001637"/>
    </source>
</evidence>
<dbReference type="NCBIfam" id="NF006870">
    <property type="entry name" value="PRK09364.1"/>
    <property type="match status" value="1"/>
</dbReference>
<dbReference type="HAMAP" id="MF_01224_B">
    <property type="entry name" value="MoaC_B"/>
    <property type="match status" value="1"/>
</dbReference>
<evidence type="ECO:0000256" key="2">
    <source>
        <dbReference type="ARBA" id="ARBA00005046"/>
    </source>
</evidence>
<comment type="caution">
    <text evidence="9">The sequence shown here is derived from an EMBL/GenBank/DDBJ whole genome shotgun (WGS) entry which is preliminary data.</text>
</comment>
<organism evidence="9 10">
    <name type="scientific">Dendrobium thyrsiflorum</name>
    <name type="common">Pinecone-like raceme dendrobium</name>
    <name type="synonym">Orchid</name>
    <dbReference type="NCBI Taxonomy" id="117978"/>
    <lineage>
        <taxon>Eukaryota</taxon>
        <taxon>Viridiplantae</taxon>
        <taxon>Streptophyta</taxon>
        <taxon>Embryophyta</taxon>
        <taxon>Tracheophyta</taxon>
        <taxon>Spermatophyta</taxon>
        <taxon>Magnoliopsida</taxon>
        <taxon>Liliopsida</taxon>
        <taxon>Asparagales</taxon>
        <taxon>Orchidaceae</taxon>
        <taxon>Epidendroideae</taxon>
        <taxon>Malaxideae</taxon>
        <taxon>Dendrobiinae</taxon>
        <taxon>Dendrobium</taxon>
    </lineage>
</organism>
<dbReference type="SUPFAM" id="SSF55040">
    <property type="entry name" value="Molybdenum cofactor biosynthesis protein C, MoaC"/>
    <property type="match status" value="1"/>
</dbReference>
<dbReference type="EC" id="4.6.1.17" evidence="3"/>
<gene>
    <name evidence="9" type="ORF">M5K25_024240</name>
</gene>
<dbReference type="InterPro" id="IPR050105">
    <property type="entry name" value="MoCo_biosynth_MoaA/MoaC"/>
</dbReference>
<evidence type="ECO:0000256" key="4">
    <source>
        <dbReference type="ARBA" id="ARBA00023150"/>
    </source>
</evidence>
<dbReference type="GO" id="GO:0061799">
    <property type="term" value="F:cyclic pyranopterin monophosphate synthase activity"/>
    <property type="evidence" value="ECO:0007669"/>
    <property type="project" value="UniProtKB-EC"/>
</dbReference>
<name>A0ABD0U1N6_DENTH</name>
<dbReference type="InterPro" id="IPR036522">
    <property type="entry name" value="MoaC_sf"/>
</dbReference>
<comment type="catalytic activity">
    <reaction evidence="1">
        <text>(8S)-3',8-cyclo-7,8-dihydroguanosine 5'-triphosphate = cyclic pyranopterin phosphate + diphosphate</text>
        <dbReference type="Rhea" id="RHEA:49580"/>
        <dbReference type="ChEBI" id="CHEBI:33019"/>
        <dbReference type="ChEBI" id="CHEBI:59648"/>
        <dbReference type="ChEBI" id="CHEBI:131766"/>
        <dbReference type="EC" id="4.6.1.17"/>
    </reaction>
</comment>
<sequence length="344" mass="37450">MGRCLTIPQACHLMGRSSNKQHHNVEQKHQTSLSLLVSYRPPVISKGEVLQWQMSVIYLPLLGRADLFLLPVFYVYLINFGLELLIATYKSVILKFSMAMSMVFLRQIRAGCSSRRFLSSSSSNFDLAIADLNREMESIFGEPPTQSTIHGELPSTSAINKSTAPEYPVLPSSEESKKGLSHVDSSGNALMVDISSKEDTKRSAIASCRVLLGKNAFNLVAANQIVKGDVLNVAKIAGIQGAKQTSNLIPLCHNINLTRVDVNLILNKEDYSVEIVGEAATASKTGVEMEAMTAVAVAGLTVYDMCKAVTKEIQITNVCLEHKHGGKSGSWSRKLSSVSDDDCI</sequence>
<evidence type="ECO:0000256" key="7">
    <source>
        <dbReference type="SAM" id="Phobius"/>
    </source>
</evidence>
<dbReference type="Pfam" id="PF01967">
    <property type="entry name" value="MoaC"/>
    <property type="match status" value="1"/>
</dbReference>
<dbReference type="InterPro" id="IPR002820">
    <property type="entry name" value="Mopterin_CF_biosynth-C_dom"/>
</dbReference>
<protein>
    <recommendedName>
        <fullName evidence="3">cyclic pyranopterin monophosphate synthase</fullName>
        <ecNumber evidence="3">4.6.1.17</ecNumber>
    </recommendedName>
</protein>
<dbReference type="AlphaFoldDB" id="A0ABD0U1N6"/>
<evidence type="ECO:0000256" key="5">
    <source>
        <dbReference type="ARBA" id="ARBA00023239"/>
    </source>
</evidence>
<dbReference type="Gene3D" id="3.30.70.640">
    <property type="entry name" value="Molybdopterin cofactor biosynthesis C (MoaC) domain"/>
    <property type="match status" value="1"/>
</dbReference>
<comment type="pathway">
    <text evidence="2">Cofactor biosynthesis; molybdopterin biosynthesis.</text>
</comment>
<evidence type="ECO:0000313" key="9">
    <source>
        <dbReference type="EMBL" id="KAL0905802.1"/>
    </source>
</evidence>
<evidence type="ECO:0000259" key="8">
    <source>
        <dbReference type="Pfam" id="PF01967"/>
    </source>
</evidence>
<keyword evidence="4" id="KW-0501">Molybdenum cofactor biosynthesis</keyword>
<dbReference type="Proteomes" id="UP001552299">
    <property type="component" value="Unassembled WGS sequence"/>
</dbReference>
<dbReference type="EMBL" id="JANQDX010000018">
    <property type="protein sequence ID" value="KAL0905802.1"/>
    <property type="molecule type" value="Genomic_DNA"/>
</dbReference>
<evidence type="ECO:0000313" key="10">
    <source>
        <dbReference type="Proteomes" id="UP001552299"/>
    </source>
</evidence>